<dbReference type="EMBL" id="DRZM01000138">
    <property type="protein sequence ID" value="HHP04982.1"/>
    <property type="molecule type" value="Genomic_DNA"/>
</dbReference>
<proteinExistence type="predicted"/>
<accession>A0A7J3X751</accession>
<dbReference type="SMART" id="SM00470">
    <property type="entry name" value="ParB"/>
    <property type="match status" value="1"/>
</dbReference>
<dbReference type="CDD" id="cd16400">
    <property type="entry name" value="ParB_Srx_like_nuclease"/>
    <property type="match status" value="1"/>
</dbReference>
<dbReference type="AlphaFoldDB" id="A0A7J3X751"/>
<organism evidence="2">
    <name type="scientific">Thermofilum pendens</name>
    <dbReference type="NCBI Taxonomy" id="2269"/>
    <lineage>
        <taxon>Archaea</taxon>
        <taxon>Thermoproteota</taxon>
        <taxon>Thermoprotei</taxon>
        <taxon>Thermofilales</taxon>
        <taxon>Thermofilaceae</taxon>
        <taxon>Thermofilum</taxon>
    </lineage>
</organism>
<reference evidence="2" key="1">
    <citation type="journal article" date="2020" name="mSystems">
        <title>Genome- and Community-Level Interaction Insights into Carbon Utilization and Element Cycling Functions of Hydrothermarchaeota in Hydrothermal Sediment.</title>
        <authorList>
            <person name="Zhou Z."/>
            <person name="Liu Y."/>
            <person name="Xu W."/>
            <person name="Pan J."/>
            <person name="Luo Z.H."/>
            <person name="Li M."/>
        </authorList>
    </citation>
    <scope>NUCLEOTIDE SEQUENCE [LARGE SCALE GENOMIC DNA]</scope>
    <source>
        <strain evidence="2">SpSt-1125</strain>
    </source>
</reference>
<dbReference type="InterPro" id="IPR036086">
    <property type="entry name" value="ParB/Sulfiredoxin_sf"/>
</dbReference>
<dbReference type="Pfam" id="PF02195">
    <property type="entry name" value="ParB_N"/>
    <property type="match status" value="1"/>
</dbReference>
<protein>
    <recommendedName>
        <fullName evidence="1">ParB-like N-terminal domain-containing protein</fullName>
    </recommendedName>
</protein>
<name>A0A7J3X751_THEPE</name>
<feature type="domain" description="ParB-like N-terminal" evidence="1">
    <location>
        <begin position="7"/>
        <end position="89"/>
    </location>
</feature>
<evidence type="ECO:0000259" key="1">
    <source>
        <dbReference type="SMART" id="SM00470"/>
    </source>
</evidence>
<evidence type="ECO:0000313" key="2">
    <source>
        <dbReference type="EMBL" id="HHP04982.1"/>
    </source>
</evidence>
<gene>
    <name evidence="2" type="ORF">ENM88_04440</name>
</gene>
<dbReference type="SUPFAM" id="SSF110849">
    <property type="entry name" value="ParB/Sulfiredoxin"/>
    <property type="match status" value="1"/>
</dbReference>
<dbReference type="InterPro" id="IPR003115">
    <property type="entry name" value="ParB_N"/>
</dbReference>
<comment type="caution">
    <text evidence="2">The sequence shown here is derived from an EMBL/GenBank/DDBJ whole genome shotgun (WGS) entry which is preliminary data.</text>
</comment>
<sequence length="156" mass="18027">MLQHKISLVSIERIRPHERVIEERVRELLRDLETTLVLKKPVVVDEETLTLLDGHHRLTALQRLGVELIPAALVRYSDPRIVVRRWGSEGVIDKRLVVERAMKGWLFPPKTTRHMVVLDGREVHVSMALPEVNARLKDLLEYAVLRSELKALSLLK</sequence>
<dbReference type="Gene3D" id="3.90.1530.10">
    <property type="entry name" value="Conserved hypothetical protein from pyrococcus furiosus pfu- 392566-001, ParB domain"/>
    <property type="match status" value="1"/>
</dbReference>